<dbReference type="SUPFAM" id="SSF48264">
    <property type="entry name" value="Cytochrome P450"/>
    <property type="match status" value="1"/>
</dbReference>
<evidence type="ECO:0000313" key="3">
    <source>
        <dbReference type="Proteomes" id="UP001210720"/>
    </source>
</evidence>
<accession>A0ABT4XVJ1</accession>
<dbReference type="PANTHER" id="PTHR46696:SF4">
    <property type="entry name" value="BIOTIN BIOSYNTHESIS CYTOCHROME P450"/>
    <property type="match status" value="1"/>
</dbReference>
<reference evidence="2 3" key="1">
    <citation type="submission" date="2023-01" db="EMBL/GenBank/DDBJ databases">
        <title>Thalassococcus onchidii sp. nov., isolated from a marine invertebrate from the South China Sea.</title>
        <authorList>
            <person name="Xu S."/>
            <person name="Liu Z."/>
            <person name="Xu Y."/>
        </authorList>
    </citation>
    <scope>NUCLEOTIDE SEQUENCE [LARGE SCALE GENOMIC DNA]</scope>
    <source>
        <strain evidence="2 3">KCTC 32084</strain>
    </source>
</reference>
<dbReference type="Proteomes" id="UP001210720">
    <property type="component" value="Unassembled WGS sequence"/>
</dbReference>
<dbReference type="CDD" id="cd11033">
    <property type="entry name" value="CYP142-like"/>
    <property type="match status" value="1"/>
</dbReference>
<evidence type="ECO:0000256" key="1">
    <source>
        <dbReference type="ARBA" id="ARBA00010617"/>
    </source>
</evidence>
<comment type="caution">
    <text evidence="2">The sequence shown here is derived from an EMBL/GenBank/DDBJ whole genome shotgun (WGS) entry which is preliminary data.</text>
</comment>
<dbReference type="PRINTS" id="PR00359">
    <property type="entry name" value="BP450"/>
</dbReference>
<dbReference type="Pfam" id="PF00067">
    <property type="entry name" value="p450"/>
    <property type="match status" value="1"/>
</dbReference>
<sequence>MSMWAPDDDGYADIVSHDTYSNGVPHNTFARLRREDPVHWTEWDGGEPFWSITRNADISQMNGNAKVFSSAQGIRIEDQTREEYLARRTFQETDAPEHLMTRMKVFKAFAKTSVASFSKDIVDLCGPILDKALAQGTFNATREIARELPMRMLGRIMGLPESDLDWLVEKGDALMANSDPDFTDHVVDQLKTDEYRLMPFNSPAGAELYGYAKELMEQKAKAGDTNGILHMILKPAKDGSVISEAEFRNFFCLLVAAGNDTTRYSIAAGIHAISQKPELLRQMQTEDVWDTAADEIIRWATPATYFRRTCTQDTVVHDKTIRAGDKVVYWWCSANRDPDAIEDPFRINLKRTKNNHLSFGQNGPHVCLGMHLARLEIRILMQELARRLKSIEPAGDVQFLRSNFVGGIKHLPVTVQL</sequence>
<dbReference type="InterPro" id="IPR036396">
    <property type="entry name" value="Cyt_P450_sf"/>
</dbReference>
<protein>
    <submittedName>
        <fullName evidence="2">Cytochrome P450</fullName>
    </submittedName>
</protein>
<keyword evidence="3" id="KW-1185">Reference proteome</keyword>
<dbReference type="InterPro" id="IPR001128">
    <property type="entry name" value="Cyt_P450"/>
</dbReference>
<proteinExistence type="inferred from homology"/>
<dbReference type="PANTHER" id="PTHR46696">
    <property type="entry name" value="P450, PUTATIVE (EUROFUNG)-RELATED"/>
    <property type="match status" value="1"/>
</dbReference>
<gene>
    <name evidence="2" type="ORF">PFY00_14655</name>
</gene>
<dbReference type="RefSeq" id="WP_271433329.1">
    <property type="nucleotide sequence ID" value="NZ_JAQIOY010000006.1"/>
</dbReference>
<comment type="similarity">
    <text evidence="1">Belongs to the cytochrome P450 family.</text>
</comment>
<evidence type="ECO:0000313" key="2">
    <source>
        <dbReference type="EMBL" id="MDA7425972.1"/>
    </source>
</evidence>
<dbReference type="InterPro" id="IPR002397">
    <property type="entry name" value="Cyt_P450_B"/>
</dbReference>
<dbReference type="EMBL" id="JAQIOY010000006">
    <property type="protein sequence ID" value="MDA7425972.1"/>
    <property type="molecule type" value="Genomic_DNA"/>
</dbReference>
<dbReference type="Gene3D" id="1.10.630.10">
    <property type="entry name" value="Cytochrome P450"/>
    <property type="match status" value="1"/>
</dbReference>
<name>A0ABT4XVJ1_9RHOB</name>
<organism evidence="2 3">
    <name type="scientific">Thalassococcus lentus</name>
    <dbReference type="NCBI Taxonomy" id="1210524"/>
    <lineage>
        <taxon>Bacteria</taxon>
        <taxon>Pseudomonadati</taxon>
        <taxon>Pseudomonadota</taxon>
        <taxon>Alphaproteobacteria</taxon>
        <taxon>Rhodobacterales</taxon>
        <taxon>Roseobacteraceae</taxon>
        <taxon>Thalassococcus</taxon>
    </lineage>
</organism>